<feature type="domain" description="Enoyl reductase (ER)" evidence="3">
    <location>
        <begin position="16"/>
        <end position="335"/>
    </location>
</feature>
<evidence type="ECO:0000256" key="2">
    <source>
        <dbReference type="RuleBase" id="RU364000"/>
    </source>
</evidence>
<evidence type="ECO:0000259" key="3">
    <source>
        <dbReference type="SMART" id="SM00829"/>
    </source>
</evidence>
<dbReference type="Pfam" id="PF13602">
    <property type="entry name" value="ADH_zinc_N_2"/>
    <property type="match status" value="1"/>
</dbReference>
<dbReference type="GO" id="GO:0016491">
    <property type="term" value="F:oxidoreductase activity"/>
    <property type="evidence" value="ECO:0007669"/>
    <property type="project" value="UniProtKB-KW"/>
</dbReference>
<dbReference type="AlphaFoldDB" id="A0A444LLB7"/>
<dbReference type="SUPFAM" id="SSF50129">
    <property type="entry name" value="GroES-like"/>
    <property type="match status" value="1"/>
</dbReference>
<sequence>MRAVGFNMPQPITSETSLIDIELPMPEAKGRDLLVEIKAVSVNPVDTKVRASAPVEAGQHRILGYDAAGIVKAVGPDVKLFKPGDEVYYAGAINRPGTNAEYHLVDERIVGFKPNTLSFEEAAALPLTTITAYEALFHRMKIQDKVAGAWNAVLIIGGAGGVGSIAIQLLRELSDVTVIGTGSRPETQDWIHSLGAHHALDHSKPLAKQLAELAIGAPAFVFSTTHTDEHLKDILELIAPQGRVSLIDDPKEPIDLRSFKSKALSVHWEMMFARPVWQTGDMIEQHKLLNHVAELVDAGKIRTTLDETLGTINATNLKKAHALIESNRTKGKIVLSGF</sequence>
<keyword evidence="2" id="KW-0862">Zinc</keyword>
<evidence type="ECO:0000313" key="5">
    <source>
        <dbReference type="Proteomes" id="UP000287687"/>
    </source>
</evidence>
<dbReference type="SMART" id="SM00829">
    <property type="entry name" value="PKS_ER"/>
    <property type="match status" value="1"/>
</dbReference>
<dbReference type="InterPro" id="IPR013154">
    <property type="entry name" value="ADH-like_N"/>
</dbReference>
<evidence type="ECO:0000313" key="4">
    <source>
        <dbReference type="EMBL" id="RWX81050.1"/>
    </source>
</evidence>
<reference evidence="4 5" key="1">
    <citation type="submission" date="2019-01" db="EMBL/GenBank/DDBJ databases">
        <title>The draft genome of Rhizobium sp. 24NR.</title>
        <authorList>
            <person name="Liu L."/>
            <person name="Liang L."/>
            <person name="Shi S."/>
            <person name="Xu L."/>
            <person name="Wang X."/>
            <person name="Li L."/>
            <person name="Zhang X."/>
        </authorList>
    </citation>
    <scope>NUCLEOTIDE SEQUENCE [LARGE SCALE GENOMIC DNA]</scope>
    <source>
        <strain evidence="4 5">24NR</strain>
    </source>
</reference>
<dbReference type="InterPro" id="IPR014182">
    <property type="entry name" value="ADH_Zn_typ-1"/>
</dbReference>
<dbReference type="Pfam" id="PF08240">
    <property type="entry name" value="ADH_N"/>
    <property type="match status" value="1"/>
</dbReference>
<protein>
    <recommendedName>
        <fullName evidence="2">Zinc-type alcohol dehydrogenase-like protein</fullName>
    </recommendedName>
</protein>
<dbReference type="InterPro" id="IPR020843">
    <property type="entry name" value="ER"/>
</dbReference>
<comment type="similarity">
    <text evidence="2">Belongs to the zinc-containing alcohol dehydrogenase family. Quinone oxidoreductase subfamily.</text>
</comment>
<dbReference type="PANTHER" id="PTHR44154:SF1">
    <property type="entry name" value="QUINONE OXIDOREDUCTASE"/>
    <property type="match status" value="1"/>
</dbReference>
<proteinExistence type="inferred from homology"/>
<dbReference type="CDD" id="cd08252">
    <property type="entry name" value="AL_MDR"/>
    <property type="match status" value="1"/>
</dbReference>
<dbReference type="GO" id="GO:0008270">
    <property type="term" value="F:zinc ion binding"/>
    <property type="evidence" value="ECO:0007669"/>
    <property type="project" value="InterPro"/>
</dbReference>
<dbReference type="OrthoDB" id="9785812at2"/>
<comment type="caution">
    <text evidence="4">The sequence shown here is derived from an EMBL/GenBank/DDBJ whole genome shotgun (WGS) entry which is preliminary data.</text>
</comment>
<dbReference type="InterPro" id="IPR051603">
    <property type="entry name" value="Zinc-ADH_QOR/CCCR"/>
</dbReference>
<dbReference type="SUPFAM" id="SSF51735">
    <property type="entry name" value="NAD(P)-binding Rossmann-fold domains"/>
    <property type="match status" value="1"/>
</dbReference>
<dbReference type="Proteomes" id="UP000287687">
    <property type="component" value="Unassembled WGS sequence"/>
</dbReference>
<keyword evidence="2" id="KW-0560">Oxidoreductase</keyword>
<keyword evidence="1" id="KW-0521">NADP</keyword>
<dbReference type="InterPro" id="IPR011032">
    <property type="entry name" value="GroES-like_sf"/>
</dbReference>
<dbReference type="EMBL" id="SBIP01000001">
    <property type="protein sequence ID" value="RWX81050.1"/>
    <property type="molecule type" value="Genomic_DNA"/>
</dbReference>
<keyword evidence="5" id="KW-1185">Reference proteome</keyword>
<dbReference type="InterPro" id="IPR036291">
    <property type="entry name" value="NAD(P)-bd_dom_sf"/>
</dbReference>
<dbReference type="Gene3D" id="3.40.50.720">
    <property type="entry name" value="NAD(P)-binding Rossmann-like Domain"/>
    <property type="match status" value="1"/>
</dbReference>
<accession>A0A444LLB7</accession>
<dbReference type="RefSeq" id="WP_128440877.1">
    <property type="nucleotide sequence ID" value="NZ_SBIP01000001.1"/>
</dbReference>
<gene>
    <name evidence="4" type="ORF">EPK99_01585</name>
</gene>
<dbReference type="NCBIfam" id="TIGR02817">
    <property type="entry name" value="adh_fam_1"/>
    <property type="match status" value="1"/>
</dbReference>
<dbReference type="Gene3D" id="3.90.180.10">
    <property type="entry name" value="Medium-chain alcohol dehydrogenases, catalytic domain"/>
    <property type="match status" value="1"/>
</dbReference>
<dbReference type="PANTHER" id="PTHR44154">
    <property type="entry name" value="QUINONE OXIDOREDUCTASE"/>
    <property type="match status" value="1"/>
</dbReference>
<name>A0A444LLB7_9HYPH</name>
<organism evidence="4 5">
    <name type="scientific">Neorhizobium lilium</name>
    <dbReference type="NCBI Taxonomy" id="2503024"/>
    <lineage>
        <taxon>Bacteria</taxon>
        <taxon>Pseudomonadati</taxon>
        <taxon>Pseudomonadota</taxon>
        <taxon>Alphaproteobacteria</taxon>
        <taxon>Hyphomicrobiales</taxon>
        <taxon>Rhizobiaceae</taxon>
        <taxon>Rhizobium/Agrobacterium group</taxon>
        <taxon>Neorhizobium</taxon>
    </lineage>
</organism>
<keyword evidence="2" id="KW-0479">Metal-binding</keyword>
<evidence type="ECO:0000256" key="1">
    <source>
        <dbReference type="ARBA" id="ARBA00022857"/>
    </source>
</evidence>